<proteinExistence type="inferred from homology"/>
<dbReference type="InterPro" id="IPR023801">
    <property type="entry name" value="His_deacetylse_dom"/>
</dbReference>
<dbReference type="SUPFAM" id="SSF52768">
    <property type="entry name" value="Arginase/deacetylase"/>
    <property type="match status" value="1"/>
</dbReference>
<reference evidence="4" key="1">
    <citation type="submission" date="2008-04" db="EMBL/GenBank/DDBJ databases">
        <title>Draft genome sequence of Providencia stuartii (ATCC 25827).</title>
        <authorList>
            <person name="Sudarsanam P."/>
            <person name="Ley R."/>
            <person name="Guruge J."/>
            <person name="Turnbaugh P.J."/>
            <person name="Mahowald M."/>
            <person name="Liep D."/>
            <person name="Gordon J."/>
        </authorList>
    </citation>
    <scope>NUCLEOTIDE SEQUENCE [LARGE SCALE GENOMIC DNA]</scope>
    <source>
        <strain evidence="4">ATCC 25827</strain>
    </source>
</reference>
<dbReference type="GO" id="GO:0004407">
    <property type="term" value="F:histone deacetylase activity"/>
    <property type="evidence" value="ECO:0007669"/>
    <property type="project" value="TreeGrafter"/>
</dbReference>
<protein>
    <submittedName>
        <fullName evidence="3">Histone deacetylase family</fullName>
    </submittedName>
</protein>
<dbReference type="InterPro" id="IPR023696">
    <property type="entry name" value="Ureohydrolase_dom_sf"/>
</dbReference>
<comment type="similarity">
    <text evidence="1">Belongs to the histone deacetylase family.</text>
</comment>
<reference evidence="3 4" key="3">
    <citation type="submission" date="2008-05" db="EMBL/GenBank/DDBJ databases">
        <authorList>
            <person name="Fulton L."/>
            <person name="Clifton S."/>
            <person name="Fulton B."/>
            <person name="Xu J."/>
            <person name="Minx P."/>
            <person name="Pepin K.H."/>
            <person name="Johnson M."/>
            <person name="Thiruvilangam P."/>
            <person name="Bhonagiri V."/>
            <person name="Nash W.E."/>
            <person name="Mardis E.R."/>
            <person name="Wilson R.K."/>
        </authorList>
    </citation>
    <scope>NUCLEOTIDE SEQUENCE [LARGE SCALE GENOMIC DNA]</scope>
    <source>
        <strain evidence="3 4">ATCC 25827</strain>
    </source>
</reference>
<evidence type="ECO:0000259" key="2">
    <source>
        <dbReference type="Pfam" id="PF00850"/>
    </source>
</evidence>
<evidence type="ECO:0000313" key="4">
    <source>
        <dbReference type="Proteomes" id="UP000004506"/>
    </source>
</evidence>
<gene>
    <name evidence="3" type="ORF">PROSTU_03475</name>
</gene>
<reference evidence="4" key="2">
    <citation type="submission" date="2008-04" db="EMBL/GenBank/DDBJ databases">
        <title>Draft genome sequence of Providencia stuartii(ATCC 25827).</title>
        <authorList>
            <person name="Sudarsanam P."/>
            <person name="Ley R."/>
            <person name="Guruge J."/>
            <person name="Turnbaugh P.J."/>
            <person name="Mahowald M."/>
            <person name="Liep D."/>
            <person name="Gordon J."/>
        </authorList>
    </citation>
    <scope>NUCLEOTIDE SEQUENCE [LARGE SCALE GENOMIC DNA]</scope>
    <source>
        <strain evidence="4">ATCC 25827</strain>
    </source>
</reference>
<sequence length="376" mass="41170">MMSEVSMKRKTGFFFDEHCFWHSTGLHATTLPVGGWVQPPAGASHAESPETKRRLKSLMDVSGLSRSLILSSAEPATEETLLKIHPQEYLTRFKQVSDNGGGLLGKEAPLGPGSYEIAKLSVGLACAAVEAVLKGELDNAYSLSRPPGHHCLPDESMGFCFLANIPLAIERAKTLFSIERIAVIDWDVHHGNGTQHIFWDRSDVLTISIHQDGCFPPGYSGEDDIGGGDGTGYNINIPLLAGAGHNSYIYAMEQIVIPALARFKPELIIVASGYDANAMDPLARMQLHSESFRDMTRLVMNAADSLCDGKLVIVHEGGYSEAYVPFCGLAVIEEMSGVRTEVADPLLDFIRLQQPRAEFEHFQQQLLDKLKKKFGL</sequence>
<dbReference type="PANTHER" id="PTHR10625:SF10">
    <property type="entry name" value="HISTONE DEACETYLASE HDAC1"/>
    <property type="match status" value="1"/>
</dbReference>
<dbReference type="AlphaFoldDB" id="A0AA87CRP0"/>
<dbReference type="Proteomes" id="UP000004506">
    <property type="component" value="Unassembled WGS sequence"/>
</dbReference>
<dbReference type="GO" id="GO:0040029">
    <property type="term" value="P:epigenetic regulation of gene expression"/>
    <property type="evidence" value="ECO:0007669"/>
    <property type="project" value="TreeGrafter"/>
</dbReference>
<dbReference type="EMBL" id="ABJD02000101">
    <property type="protein sequence ID" value="EDU60269.1"/>
    <property type="molecule type" value="Genomic_DNA"/>
</dbReference>
<comment type="caution">
    <text evidence="3">The sequence shown here is derived from an EMBL/GenBank/DDBJ whole genome shotgun (WGS) entry which is preliminary data.</text>
</comment>
<name>A0AA87CRP0_PROST</name>
<evidence type="ECO:0000313" key="3">
    <source>
        <dbReference type="EMBL" id="EDU60269.1"/>
    </source>
</evidence>
<organism evidence="3 4">
    <name type="scientific">Providencia stuartii ATCC 25827</name>
    <dbReference type="NCBI Taxonomy" id="471874"/>
    <lineage>
        <taxon>Bacteria</taxon>
        <taxon>Pseudomonadati</taxon>
        <taxon>Pseudomonadota</taxon>
        <taxon>Gammaproteobacteria</taxon>
        <taxon>Enterobacterales</taxon>
        <taxon>Morganellaceae</taxon>
        <taxon>Providencia</taxon>
    </lineage>
</organism>
<evidence type="ECO:0000256" key="1">
    <source>
        <dbReference type="ARBA" id="ARBA00005947"/>
    </source>
</evidence>
<dbReference type="InterPro" id="IPR037138">
    <property type="entry name" value="His_deacetylse_dom_sf"/>
</dbReference>
<dbReference type="Pfam" id="PF00850">
    <property type="entry name" value="Hist_deacetyl"/>
    <property type="match status" value="1"/>
</dbReference>
<dbReference type="PANTHER" id="PTHR10625">
    <property type="entry name" value="HISTONE DEACETYLASE HDAC1-RELATED"/>
    <property type="match status" value="1"/>
</dbReference>
<dbReference type="CDD" id="cd09996">
    <property type="entry name" value="HDAC_classII_1"/>
    <property type="match status" value="1"/>
</dbReference>
<accession>A0AA87CRP0</accession>
<dbReference type="Gene3D" id="3.40.800.20">
    <property type="entry name" value="Histone deacetylase domain"/>
    <property type="match status" value="1"/>
</dbReference>
<dbReference type="InterPro" id="IPR000286">
    <property type="entry name" value="HDACs"/>
</dbReference>
<dbReference type="PRINTS" id="PR01270">
    <property type="entry name" value="HDASUPER"/>
</dbReference>
<feature type="domain" description="Histone deacetylase" evidence="2">
    <location>
        <begin position="45"/>
        <end position="332"/>
    </location>
</feature>